<feature type="transmembrane region" description="Helical" evidence="6">
    <location>
        <begin position="116"/>
        <end position="136"/>
    </location>
</feature>
<keyword evidence="2" id="KW-1003">Cell membrane</keyword>
<feature type="domain" description="Type II secretion system protein GspF" evidence="7">
    <location>
        <begin position="154"/>
        <end position="279"/>
    </location>
</feature>
<dbReference type="Proteomes" id="UP000298433">
    <property type="component" value="Unassembled WGS sequence"/>
</dbReference>
<dbReference type="GO" id="GO:0005886">
    <property type="term" value="C:plasma membrane"/>
    <property type="evidence" value="ECO:0007669"/>
    <property type="project" value="UniProtKB-SubCell"/>
</dbReference>
<evidence type="ECO:0000256" key="1">
    <source>
        <dbReference type="ARBA" id="ARBA00004651"/>
    </source>
</evidence>
<proteinExistence type="predicted"/>
<dbReference type="PANTHER" id="PTHR35007">
    <property type="entry name" value="INTEGRAL MEMBRANE PROTEIN-RELATED"/>
    <property type="match status" value="1"/>
</dbReference>
<comment type="caution">
    <text evidence="8">The sequence shown here is derived from an EMBL/GenBank/DDBJ whole genome shotgun (WGS) entry which is preliminary data.</text>
</comment>
<evidence type="ECO:0000313" key="9">
    <source>
        <dbReference type="Proteomes" id="UP000298433"/>
    </source>
</evidence>
<dbReference type="OrthoDB" id="9810662at2"/>
<dbReference type="RefSeq" id="WP_134370967.1">
    <property type="nucleotide sequence ID" value="NZ_SOGN01000058.1"/>
</dbReference>
<dbReference type="PANTHER" id="PTHR35007:SF2">
    <property type="entry name" value="PILUS ASSEMBLE PROTEIN"/>
    <property type="match status" value="1"/>
</dbReference>
<evidence type="ECO:0000256" key="5">
    <source>
        <dbReference type="ARBA" id="ARBA00023136"/>
    </source>
</evidence>
<evidence type="ECO:0000256" key="4">
    <source>
        <dbReference type="ARBA" id="ARBA00022989"/>
    </source>
</evidence>
<name>A0A4R8XN71_9MICO</name>
<sequence>MPSLIAILASLAVAGGFAALIGILVGGRAAKPIADIGDAVPNLGAPGAGGARAWRTRGMRELAPRGYLGMLDRRLALAGRPPAWTIDKILIAKPLAGTAGALLALLWISGDPVPTRFLLGGLLVLLCFFVPDLLLVSRGQERQEKIQNALADTLDQMTIAVEAGLGFEAAMAKAATNGKGPLAEEFIRTLQDMSIGRSRTHAYQALSDRTSSGDLRRFTRSVIQADTYGIAIADVLRVQAGEMRLRRRQRAEEKAMKIPVKVLFPLIFCILPVLFIVLLTPAVLSMIEAFA</sequence>
<reference evidence="8 9" key="1">
    <citation type="submission" date="2019-03" db="EMBL/GenBank/DDBJ databases">
        <title>Genomics of glacier-inhabiting Cryobacterium strains.</title>
        <authorList>
            <person name="Liu Q."/>
            <person name="Xin Y.-H."/>
        </authorList>
    </citation>
    <scope>NUCLEOTIDE SEQUENCE [LARGE SCALE GENOMIC DNA]</scope>
    <source>
        <strain evidence="8 9">TMT2-48-2</strain>
    </source>
</reference>
<keyword evidence="4 6" id="KW-1133">Transmembrane helix</keyword>
<dbReference type="EMBL" id="SOGN01000058">
    <property type="protein sequence ID" value="TFC77430.1"/>
    <property type="molecule type" value="Genomic_DNA"/>
</dbReference>
<gene>
    <name evidence="8" type="ORF">E3T23_13365</name>
</gene>
<feature type="transmembrane region" description="Helical" evidence="6">
    <location>
        <begin position="262"/>
        <end position="287"/>
    </location>
</feature>
<evidence type="ECO:0000256" key="6">
    <source>
        <dbReference type="SAM" id="Phobius"/>
    </source>
</evidence>
<keyword evidence="9" id="KW-1185">Reference proteome</keyword>
<comment type="subcellular location">
    <subcellularLocation>
        <location evidence="1">Cell membrane</location>
        <topology evidence="1">Multi-pass membrane protein</topology>
    </subcellularLocation>
</comment>
<evidence type="ECO:0000259" key="7">
    <source>
        <dbReference type="Pfam" id="PF00482"/>
    </source>
</evidence>
<feature type="transmembrane region" description="Helical" evidence="6">
    <location>
        <begin position="6"/>
        <end position="25"/>
    </location>
</feature>
<evidence type="ECO:0000256" key="2">
    <source>
        <dbReference type="ARBA" id="ARBA00022475"/>
    </source>
</evidence>
<evidence type="ECO:0000313" key="8">
    <source>
        <dbReference type="EMBL" id="TFC77430.1"/>
    </source>
</evidence>
<evidence type="ECO:0000256" key="3">
    <source>
        <dbReference type="ARBA" id="ARBA00022692"/>
    </source>
</evidence>
<keyword evidence="5 6" id="KW-0472">Membrane</keyword>
<organism evidence="8 9">
    <name type="scientific">Cryobacterium cheniae</name>
    <dbReference type="NCBI Taxonomy" id="1259262"/>
    <lineage>
        <taxon>Bacteria</taxon>
        <taxon>Bacillati</taxon>
        <taxon>Actinomycetota</taxon>
        <taxon>Actinomycetes</taxon>
        <taxon>Micrococcales</taxon>
        <taxon>Microbacteriaceae</taxon>
        <taxon>Cryobacterium</taxon>
    </lineage>
</organism>
<keyword evidence="3 6" id="KW-0812">Transmembrane</keyword>
<dbReference type="Pfam" id="PF00482">
    <property type="entry name" value="T2SSF"/>
    <property type="match status" value="1"/>
</dbReference>
<dbReference type="AlphaFoldDB" id="A0A4R8XN71"/>
<feature type="transmembrane region" description="Helical" evidence="6">
    <location>
        <begin position="90"/>
        <end position="110"/>
    </location>
</feature>
<protein>
    <submittedName>
        <fullName evidence="8">Type II secretion system F family protein</fullName>
    </submittedName>
</protein>
<accession>A0A4R8XN71</accession>
<dbReference type="InterPro" id="IPR018076">
    <property type="entry name" value="T2SS_GspF_dom"/>
</dbReference>